<gene>
    <name evidence="3" type="ORF">L6E24_14520</name>
</gene>
<dbReference type="GeneID" id="74308943"/>
<keyword evidence="2" id="KW-0238">DNA-binding</keyword>
<evidence type="ECO:0000313" key="4">
    <source>
        <dbReference type="Proteomes" id="UP001060368"/>
    </source>
</evidence>
<protein>
    <recommendedName>
        <fullName evidence="5">Type I restriction modification DNA specificity domain-containing protein</fullName>
    </recommendedName>
</protein>
<dbReference type="GO" id="GO:0009307">
    <property type="term" value="P:DNA restriction-modification system"/>
    <property type="evidence" value="ECO:0007669"/>
    <property type="project" value="UniProtKB-KW"/>
</dbReference>
<dbReference type="Gene3D" id="3.90.220.20">
    <property type="entry name" value="DNA methylase specificity domains"/>
    <property type="match status" value="1"/>
</dbReference>
<reference evidence="3" key="1">
    <citation type="submission" date="2022-04" db="EMBL/GenBank/DDBJ databases">
        <title>Complete genome of Methanoplanus endosymbiosus DSM 3599.</title>
        <authorList>
            <person name="Chen S.-C."/>
            <person name="You Y.-T."/>
            <person name="Zhou Y.-Z."/>
            <person name="Lai M.-C."/>
        </authorList>
    </citation>
    <scope>NUCLEOTIDE SEQUENCE</scope>
    <source>
        <strain evidence="3">DSM 3599</strain>
    </source>
</reference>
<accession>A0A9E7PPK7</accession>
<evidence type="ECO:0000256" key="2">
    <source>
        <dbReference type="ARBA" id="ARBA00023125"/>
    </source>
</evidence>
<organism evidence="3 4">
    <name type="scientific">Methanoplanus endosymbiosus</name>
    <dbReference type="NCBI Taxonomy" id="33865"/>
    <lineage>
        <taxon>Archaea</taxon>
        <taxon>Methanobacteriati</taxon>
        <taxon>Methanobacteriota</taxon>
        <taxon>Stenosarchaea group</taxon>
        <taxon>Methanomicrobia</taxon>
        <taxon>Methanomicrobiales</taxon>
        <taxon>Methanomicrobiaceae</taxon>
        <taxon>Methanoplanus</taxon>
    </lineage>
</organism>
<evidence type="ECO:0000256" key="1">
    <source>
        <dbReference type="ARBA" id="ARBA00022747"/>
    </source>
</evidence>
<keyword evidence="1" id="KW-0680">Restriction system</keyword>
<keyword evidence="4" id="KW-1185">Reference proteome</keyword>
<dbReference type="InterPro" id="IPR044946">
    <property type="entry name" value="Restrct_endonuc_typeI_TRD_sf"/>
</dbReference>
<name>A0A9E7PPK7_9EURY</name>
<dbReference type="Proteomes" id="UP001060368">
    <property type="component" value="Chromosome"/>
</dbReference>
<dbReference type="RefSeq" id="WP_257742673.1">
    <property type="nucleotide sequence ID" value="NZ_CP096115.1"/>
</dbReference>
<dbReference type="GO" id="GO:0003677">
    <property type="term" value="F:DNA binding"/>
    <property type="evidence" value="ECO:0007669"/>
    <property type="project" value="UniProtKB-KW"/>
</dbReference>
<dbReference type="KEGG" id="mend:L6E24_14520"/>
<sequence>MQANQFSWITNIIWRIADDALRETYALLPSLQEQTKIVKFIEKSMGDINKAIDAEKHEIVLLTEYHTRLISDVVTGKLDVREAVAGLPEEMGETKIIPDDETLNYSDEELFGENIGLISDKVDT</sequence>
<dbReference type="SUPFAM" id="SSF116734">
    <property type="entry name" value="DNA methylase specificity domain"/>
    <property type="match status" value="1"/>
</dbReference>
<dbReference type="AlphaFoldDB" id="A0A9E7PPK7"/>
<dbReference type="Gene3D" id="1.10.287.1120">
    <property type="entry name" value="Bipartite methylase S protein"/>
    <property type="match status" value="1"/>
</dbReference>
<dbReference type="EMBL" id="CP096115">
    <property type="protein sequence ID" value="UUX92526.1"/>
    <property type="molecule type" value="Genomic_DNA"/>
</dbReference>
<proteinExistence type="predicted"/>
<evidence type="ECO:0008006" key="5">
    <source>
        <dbReference type="Google" id="ProtNLM"/>
    </source>
</evidence>
<evidence type="ECO:0000313" key="3">
    <source>
        <dbReference type="EMBL" id="UUX92526.1"/>
    </source>
</evidence>